<keyword evidence="2" id="KW-0805">Transcription regulation</keyword>
<keyword evidence="7" id="KW-0812">Transmembrane</keyword>
<dbReference type="SUPFAM" id="SSF88946">
    <property type="entry name" value="Sigma2 domain of RNA polymerase sigma factors"/>
    <property type="match status" value="1"/>
</dbReference>
<keyword evidence="11" id="KW-1185">Reference proteome</keyword>
<dbReference type="InterPro" id="IPR007627">
    <property type="entry name" value="RNA_pol_sigma70_r2"/>
</dbReference>
<feature type="region of interest" description="Disordered" evidence="6">
    <location>
        <begin position="418"/>
        <end position="473"/>
    </location>
</feature>
<feature type="domain" description="Putative zinc-finger" evidence="9">
    <location>
        <begin position="191"/>
        <end position="224"/>
    </location>
</feature>
<feature type="domain" description="RNA polymerase sigma-70 region 2" evidence="8">
    <location>
        <begin position="27"/>
        <end position="95"/>
    </location>
</feature>
<dbReference type="Gene3D" id="1.10.10.10">
    <property type="entry name" value="Winged helix-like DNA-binding domain superfamily/Winged helix DNA-binding domain"/>
    <property type="match status" value="1"/>
</dbReference>
<sequence length="502" mass="51109">MSDDTLMSDGELCGLVREGDQDAFGVLYSRHAPLAFAIARQSVDSFDDADDVVADAFHAVLDKLRAGDGPDTFFRAYLLQVVRRTAYARNRSAGRALPTSDDWILDGVEAFEDPALNEFENQAAARAFRSLPERWQEVLWYLDVEGQKPAAVAPVMGLSANAVSALAVRARDALRREYLQAHVSDDVPERCRPYRDKLGAYARHSLSRGAERKVRVHLDECPKCTAILVELGDIGSTMKAALLPLIIGVGPVAWWLSPAGQGAVAASLTGVHGLVAGAAGVAGAGAASGAGAGASAGASASAAAAGTTAGTSTLGIAAAVTAAVVAVGLVIVPAIAASWQQQTPPTAAPASTAPEEQAVAQTPTVRVTAASATPGAAPSSTPSASPSGIPVVLVQPPLLAPALPTLWDRVISPPAPATPVIAPSSPGTATPGHTVTAGPGGTPTETPSGTPTPTVTATTTPAPTFTPSPSTTPPGWCQPWWAHPECWLTGSPTPTGSPSPVN</sequence>
<feature type="compositionally biased region" description="Low complexity" evidence="6">
    <location>
        <begin position="368"/>
        <end position="386"/>
    </location>
</feature>
<keyword evidence="4" id="KW-0238">DNA-binding</keyword>
<dbReference type="Pfam" id="PF04542">
    <property type="entry name" value="Sigma70_r2"/>
    <property type="match status" value="1"/>
</dbReference>
<evidence type="ECO:0000259" key="9">
    <source>
        <dbReference type="Pfam" id="PF13490"/>
    </source>
</evidence>
<dbReference type="NCBIfam" id="TIGR02937">
    <property type="entry name" value="sigma70-ECF"/>
    <property type="match status" value="1"/>
</dbReference>
<evidence type="ECO:0000256" key="7">
    <source>
        <dbReference type="SAM" id="Phobius"/>
    </source>
</evidence>
<proteinExistence type="inferred from homology"/>
<keyword evidence="7" id="KW-1133">Transmembrane helix</keyword>
<dbReference type="InterPro" id="IPR013325">
    <property type="entry name" value="RNA_pol_sigma_r2"/>
</dbReference>
<evidence type="ECO:0000313" key="11">
    <source>
        <dbReference type="Proteomes" id="UP001232725"/>
    </source>
</evidence>
<dbReference type="InterPro" id="IPR013324">
    <property type="entry name" value="RNA_pol_sigma_r3/r4-like"/>
</dbReference>
<reference evidence="10 11" key="1">
    <citation type="submission" date="2023-08" db="EMBL/GenBank/DDBJ databases">
        <title>Arthrobacter horti sp. nov., isolated from forest soil.</title>
        <authorList>
            <person name="Park M."/>
        </authorList>
    </citation>
    <scope>NUCLEOTIDE SEQUENCE [LARGE SCALE GENOMIC DNA]</scope>
    <source>
        <strain evidence="10 11">YJM1</strain>
    </source>
</reference>
<feature type="compositionally biased region" description="Low complexity" evidence="6">
    <location>
        <begin position="344"/>
        <end position="358"/>
    </location>
</feature>
<comment type="similarity">
    <text evidence="1">Belongs to the sigma-70 factor family. ECF subfamily.</text>
</comment>
<name>A0ABT9ILX3_9MICC</name>
<dbReference type="InterPro" id="IPR036388">
    <property type="entry name" value="WH-like_DNA-bd_sf"/>
</dbReference>
<evidence type="ECO:0000259" key="8">
    <source>
        <dbReference type="Pfam" id="PF04542"/>
    </source>
</evidence>
<keyword evidence="3" id="KW-0731">Sigma factor</keyword>
<dbReference type="PANTHER" id="PTHR43133:SF8">
    <property type="entry name" value="RNA POLYMERASE SIGMA FACTOR HI_1459-RELATED"/>
    <property type="match status" value="1"/>
</dbReference>
<dbReference type="Proteomes" id="UP001232725">
    <property type="component" value="Unassembled WGS sequence"/>
</dbReference>
<dbReference type="Pfam" id="PF13490">
    <property type="entry name" value="zf-HC2"/>
    <property type="match status" value="1"/>
</dbReference>
<evidence type="ECO:0000256" key="3">
    <source>
        <dbReference type="ARBA" id="ARBA00023082"/>
    </source>
</evidence>
<keyword evidence="7" id="KW-0472">Membrane</keyword>
<dbReference type="PANTHER" id="PTHR43133">
    <property type="entry name" value="RNA POLYMERASE ECF-TYPE SIGMA FACTO"/>
    <property type="match status" value="1"/>
</dbReference>
<dbReference type="InterPro" id="IPR039425">
    <property type="entry name" value="RNA_pol_sigma-70-like"/>
</dbReference>
<dbReference type="InterPro" id="IPR041916">
    <property type="entry name" value="Anti_sigma_zinc_sf"/>
</dbReference>
<evidence type="ECO:0000256" key="1">
    <source>
        <dbReference type="ARBA" id="ARBA00010641"/>
    </source>
</evidence>
<evidence type="ECO:0000256" key="4">
    <source>
        <dbReference type="ARBA" id="ARBA00023125"/>
    </source>
</evidence>
<dbReference type="InterPro" id="IPR014284">
    <property type="entry name" value="RNA_pol_sigma-70_dom"/>
</dbReference>
<dbReference type="Gene3D" id="1.10.10.1320">
    <property type="entry name" value="Anti-sigma factor, zinc-finger domain"/>
    <property type="match status" value="1"/>
</dbReference>
<evidence type="ECO:0000313" key="10">
    <source>
        <dbReference type="EMBL" id="MDP5226577.1"/>
    </source>
</evidence>
<comment type="caution">
    <text evidence="10">The sequence shown here is derived from an EMBL/GenBank/DDBJ whole genome shotgun (WGS) entry which is preliminary data.</text>
</comment>
<keyword evidence="5" id="KW-0804">Transcription</keyword>
<dbReference type="Gene3D" id="1.10.1740.10">
    <property type="match status" value="1"/>
</dbReference>
<feature type="region of interest" description="Disordered" evidence="6">
    <location>
        <begin position="344"/>
        <end position="386"/>
    </location>
</feature>
<evidence type="ECO:0000256" key="2">
    <source>
        <dbReference type="ARBA" id="ARBA00023015"/>
    </source>
</evidence>
<dbReference type="EMBL" id="JAVALS010000002">
    <property type="protein sequence ID" value="MDP5226577.1"/>
    <property type="molecule type" value="Genomic_DNA"/>
</dbReference>
<dbReference type="InterPro" id="IPR027383">
    <property type="entry name" value="Znf_put"/>
</dbReference>
<feature type="transmembrane region" description="Helical" evidence="7">
    <location>
        <begin position="314"/>
        <end position="336"/>
    </location>
</feature>
<evidence type="ECO:0000256" key="6">
    <source>
        <dbReference type="SAM" id="MobiDB-lite"/>
    </source>
</evidence>
<gene>
    <name evidence="10" type="ORF">Q9R02_05345</name>
</gene>
<dbReference type="SUPFAM" id="SSF88659">
    <property type="entry name" value="Sigma3 and sigma4 domains of RNA polymerase sigma factors"/>
    <property type="match status" value="1"/>
</dbReference>
<dbReference type="RefSeq" id="WP_305995620.1">
    <property type="nucleotide sequence ID" value="NZ_JAVALS010000002.1"/>
</dbReference>
<evidence type="ECO:0000256" key="5">
    <source>
        <dbReference type="ARBA" id="ARBA00023163"/>
    </source>
</evidence>
<accession>A0ABT9ILX3</accession>
<protein>
    <submittedName>
        <fullName evidence="10">Sigma-70 family RNA polymerase sigma factor</fullName>
    </submittedName>
</protein>
<organism evidence="10 11">
    <name type="scientific">Arthrobacter horti</name>
    <dbReference type="NCBI Taxonomy" id="3068273"/>
    <lineage>
        <taxon>Bacteria</taxon>
        <taxon>Bacillati</taxon>
        <taxon>Actinomycetota</taxon>
        <taxon>Actinomycetes</taxon>
        <taxon>Micrococcales</taxon>
        <taxon>Micrococcaceae</taxon>
        <taxon>Arthrobacter</taxon>
    </lineage>
</organism>
<feature type="compositionally biased region" description="Low complexity" evidence="6">
    <location>
        <begin position="426"/>
        <end position="463"/>
    </location>
</feature>